<evidence type="ECO:0000313" key="3">
    <source>
        <dbReference type="EMBL" id="CAA9218706.1"/>
    </source>
</evidence>
<dbReference type="EMBL" id="CADCTD010000007">
    <property type="protein sequence ID" value="CAA9218706.1"/>
    <property type="molecule type" value="Genomic_DNA"/>
</dbReference>
<keyword evidence="3" id="KW-0378">Hydrolase</keyword>
<reference evidence="3" key="1">
    <citation type="submission" date="2020-02" db="EMBL/GenBank/DDBJ databases">
        <authorList>
            <person name="Meier V. D."/>
        </authorList>
    </citation>
    <scope>NUCLEOTIDE SEQUENCE</scope>
    <source>
        <strain evidence="3">AVDCRST_MAG27</strain>
    </source>
</reference>
<dbReference type="Gene3D" id="2.150.10.10">
    <property type="entry name" value="Serralysin-like metalloprotease, C-terminal"/>
    <property type="match status" value="2"/>
</dbReference>
<dbReference type="SUPFAM" id="SSF51120">
    <property type="entry name" value="beta-Roll"/>
    <property type="match status" value="1"/>
</dbReference>
<proteinExistence type="predicted"/>
<dbReference type="InterPro" id="IPR001343">
    <property type="entry name" value="Hemolysn_Ca-bd"/>
</dbReference>
<dbReference type="Pfam" id="PF00353">
    <property type="entry name" value="HemolysinCabind"/>
    <property type="match status" value="3"/>
</dbReference>
<evidence type="ECO:0000256" key="2">
    <source>
        <dbReference type="ARBA" id="ARBA00022525"/>
    </source>
</evidence>
<dbReference type="InterPro" id="IPR018511">
    <property type="entry name" value="Hemolysin-typ_Ca-bd_CS"/>
</dbReference>
<name>A0A6J4HCL0_9PROT</name>
<dbReference type="InterPro" id="IPR011049">
    <property type="entry name" value="Serralysin-like_metalloprot_C"/>
</dbReference>
<comment type="subcellular location">
    <subcellularLocation>
        <location evidence="1">Secreted</location>
    </subcellularLocation>
</comment>
<accession>A0A6J4HCL0</accession>
<dbReference type="PANTHER" id="PTHR38340">
    <property type="entry name" value="S-LAYER PROTEIN"/>
    <property type="match status" value="1"/>
</dbReference>
<dbReference type="AlphaFoldDB" id="A0A6J4HCL0"/>
<dbReference type="InterPro" id="IPR050557">
    <property type="entry name" value="RTX_toxin/Mannuronan_C5-epim"/>
</dbReference>
<protein>
    <submittedName>
        <fullName evidence="3">Alkaline phosphatase</fullName>
        <ecNumber evidence="3">3.1.3.1</ecNumber>
    </submittedName>
</protein>
<sequence length="266" mass="27719">MSTYINGGAWADTLLGDAGENGIQGWGGNDLIYGDGLNGPRPPIFPEPFPGPVINANWIDAGEGNDTVYAGYGSDHVWGRSGNDLIYGYGFVAGTDQWQSAQARDSDGNDSLYGGDGHDTLMGGGGYDLLRGGAGNDVLVGGVGADTLTGGSGYDVFRFGSTHSQAKLPVYDTTGDVVTDFRSGEDKLDLTAFLAPFYDKPAVDFLGTGAFTDATHMQVRAKVESGLTVVEVYVPFYNQTGAPGGPSASFTLSGEHSLARSDFILA</sequence>
<keyword evidence="2" id="KW-0964">Secreted</keyword>
<evidence type="ECO:0000256" key="1">
    <source>
        <dbReference type="ARBA" id="ARBA00004613"/>
    </source>
</evidence>
<dbReference type="PROSITE" id="PS00330">
    <property type="entry name" value="HEMOLYSIN_CALCIUM"/>
    <property type="match status" value="3"/>
</dbReference>
<organism evidence="3">
    <name type="scientific">uncultured Craurococcus sp</name>
    <dbReference type="NCBI Taxonomy" id="1135998"/>
    <lineage>
        <taxon>Bacteria</taxon>
        <taxon>Pseudomonadati</taxon>
        <taxon>Pseudomonadota</taxon>
        <taxon>Alphaproteobacteria</taxon>
        <taxon>Acetobacterales</taxon>
        <taxon>Acetobacteraceae</taxon>
        <taxon>Craurococcus</taxon>
        <taxon>environmental samples</taxon>
    </lineage>
</organism>
<dbReference type="PRINTS" id="PR00313">
    <property type="entry name" value="CABNDNGRPT"/>
</dbReference>
<dbReference type="GO" id="GO:0005509">
    <property type="term" value="F:calcium ion binding"/>
    <property type="evidence" value="ECO:0007669"/>
    <property type="project" value="InterPro"/>
</dbReference>
<dbReference type="GO" id="GO:0004035">
    <property type="term" value="F:alkaline phosphatase activity"/>
    <property type="evidence" value="ECO:0007669"/>
    <property type="project" value="UniProtKB-EC"/>
</dbReference>
<dbReference type="GO" id="GO:0005615">
    <property type="term" value="C:extracellular space"/>
    <property type="evidence" value="ECO:0007669"/>
    <property type="project" value="InterPro"/>
</dbReference>
<dbReference type="PANTHER" id="PTHR38340:SF1">
    <property type="entry name" value="S-LAYER PROTEIN"/>
    <property type="match status" value="1"/>
</dbReference>
<gene>
    <name evidence="3" type="ORF">AVDCRST_MAG27-355</name>
</gene>
<dbReference type="EC" id="3.1.3.1" evidence="3"/>